<reference evidence="2 3" key="1">
    <citation type="journal article" date="2012" name="Plant Cell">
        <title>Genome comparison of barley and maize smut fungi reveals targeted loss of RNA silencing components and species-specific presence of transposable elements.</title>
        <authorList>
            <person name="Laurie J.D."/>
            <person name="Ali S."/>
            <person name="Linning R."/>
            <person name="Mannhaupt G."/>
            <person name="Wong P."/>
            <person name="Gueldener U."/>
            <person name="Muensterkoetter M."/>
            <person name="Moore R."/>
            <person name="Kahmann R."/>
            <person name="Bakkeren G."/>
            <person name="Schirawski J."/>
        </authorList>
    </citation>
    <scope>NUCLEOTIDE SEQUENCE [LARGE SCALE GENOMIC DNA]</scope>
    <source>
        <strain evidence="3">Uh4875-4</strain>
    </source>
</reference>
<feature type="compositionally biased region" description="Basic and acidic residues" evidence="1">
    <location>
        <begin position="558"/>
        <end position="580"/>
    </location>
</feature>
<keyword evidence="3" id="KW-1185">Reference proteome</keyword>
<feature type="region of interest" description="Disordered" evidence="1">
    <location>
        <begin position="502"/>
        <end position="532"/>
    </location>
</feature>
<dbReference type="eggNOG" id="ENOG502SBZA">
    <property type="taxonomic scope" value="Eukaryota"/>
</dbReference>
<feature type="compositionally biased region" description="Polar residues" evidence="1">
    <location>
        <begin position="14"/>
        <end position="23"/>
    </location>
</feature>
<evidence type="ECO:0000313" key="3">
    <source>
        <dbReference type="Proteomes" id="UP000006174"/>
    </source>
</evidence>
<feature type="region of interest" description="Disordered" evidence="1">
    <location>
        <begin position="547"/>
        <end position="594"/>
    </location>
</feature>
<dbReference type="Proteomes" id="UP000006174">
    <property type="component" value="Unassembled WGS sequence"/>
</dbReference>
<feature type="compositionally biased region" description="Low complexity" evidence="1">
    <location>
        <begin position="76"/>
        <end position="94"/>
    </location>
</feature>
<name>I2G5V7_USTHO</name>
<gene>
    <name evidence="2" type="ORF">UHOR_01743</name>
</gene>
<dbReference type="AlphaFoldDB" id="I2G5V7"/>
<proteinExistence type="predicted"/>
<evidence type="ECO:0000256" key="1">
    <source>
        <dbReference type="SAM" id="MobiDB-lite"/>
    </source>
</evidence>
<feature type="compositionally biased region" description="Low complexity" evidence="1">
    <location>
        <begin position="31"/>
        <end position="63"/>
    </location>
</feature>
<sequence length="665" mass="73697">MPSVVVLIPKTEPNAANTRTASASPKRAPFASLQSHPRSSSASALTSISRSSSPPSRPSTLALHSSRASPSKLRRSLLTSSSSSSASASASIPSHFLARHHSGSSSSSSNASSFSSKPRHSIRSSQYAAPIDPTDPFGPDDAYMSFKRSPGDGHGLYVCQWRLRDKKDLLDAKGHKYCRCELTTADLLAKHVLSTHMVTDMQSRQVSKQKTACKWGTCLNRHYDPAGLAAHVVRDHMTYQLGLKYACIVKTCTTKAILTSLDALDSHHARYHASSMGKEPLRPIWQPLPTSKGERRASQLLATLRKLDATGSPSFRISVSARANPRVIPVSERARSIREIKFKKRYLDPIDVRPGEGQDGQPWLRLHKRLQRSTEYWNSAKAADEALFRAVDYNLADLEELHREPTACIELEGDPTLRAIEEGVRQTQIYATSRERQIGIFTLTLPPSDHCQVVVNERSPQDWVESIGPLSLASIEREMNFDASLSKQRRWMDRLRKRSSIASSSNALPSCEDEGGSDVQDSAADWAPPLRLNPYHPSSRNRFISAIEDHSAPSTRESTPETLHDSRRGEVRVKREREEDVLPLSDGHNADECPPTTKLELEESHGELFEVRPTRSVARQAYAPTDELRSFTPTNFFIEIAPHNLVETSPTLSRASGVKALRTAQ</sequence>
<feature type="region of interest" description="Disordered" evidence="1">
    <location>
        <begin position="1"/>
        <end position="145"/>
    </location>
</feature>
<comment type="caution">
    <text evidence="2">The sequence shown here is derived from an EMBL/GenBank/DDBJ whole genome shotgun (WGS) entry which is preliminary data.</text>
</comment>
<dbReference type="EMBL" id="CAGI01000193">
    <property type="protein sequence ID" value="CCF54550.1"/>
    <property type="molecule type" value="Genomic_DNA"/>
</dbReference>
<dbReference type="STRING" id="1128400.I2G5V7"/>
<protein>
    <submittedName>
        <fullName evidence="2">Uncharacterized protein</fullName>
    </submittedName>
</protein>
<dbReference type="HOGENOM" id="CLU_358672_0_0_1"/>
<feature type="compositionally biased region" description="Low complexity" evidence="1">
    <location>
        <begin position="103"/>
        <end position="116"/>
    </location>
</feature>
<accession>I2G5V7</accession>
<evidence type="ECO:0000313" key="2">
    <source>
        <dbReference type="EMBL" id="CCF54550.1"/>
    </source>
</evidence>
<organism evidence="2 3">
    <name type="scientific">Ustilago hordei</name>
    <name type="common">Barley covered smut fungus</name>
    <dbReference type="NCBI Taxonomy" id="120017"/>
    <lineage>
        <taxon>Eukaryota</taxon>
        <taxon>Fungi</taxon>
        <taxon>Dikarya</taxon>
        <taxon>Basidiomycota</taxon>
        <taxon>Ustilaginomycotina</taxon>
        <taxon>Ustilaginomycetes</taxon>
        <taxon>Ustilaginales</taxon>
        <taxon>Ustilaginaceae</taxon>
        <taxon>Ustilago</taxon>
    </lineage>
</organism>